<accession>A0A3D8SXV5</accession>
<feature type="compositionally biased region" description="Polar residues" evidence="2">
    <location>
        <begin position="590"/>
        <end position="604"/>
    </location>
</feature>
<dbReference type="SUPFAM" id="SSF161270">
    <property type="entry name" value="PspA lactotransferrin-binding region"/>
    <property type="match status" value="1"/>
</dbReference>
<feature type="compositionally biased region" description="Polar residues" evidence="2">
    <location>
        <begin position="510"/>
        <end position="519"/>
    </location>
</feature>
<feature type="compositionally biased region" description="Low complexity" evidence="2">
    <location>
        <begin position="643"/>
        <end position="652"/>
    </location>
</feature>
<dbReference type="OrthoDB" id="20105at2759"/>
<feature type="coiled-coil region" evidence="1">
    <location>
        <begin position="259"/>
        <end position="412"/>
    </location>
</feature>
<feature type="compositionally biased region" description="Gly residues" evidence="2">
    <location>
        <begin position="653"/>
        <end position="665"/>
    </location>
</feature>
<dbReference type="Proteomes" id="UP000256328">
    <property type="component" value="Unassembled WGS sequence"/>
</dbReference>
<feature type="coiled-coil region" evidence="1">
    <location>
        <begin position="130"/>
        <end position="188"/>
    </location>
</feature>
<feature type="region of interest" description="Disordered" evidence="2">
    <location>
        <begin position="427"/>
        <end position="462"/>
    </location>
</feature>
<name>A0A3D8SXV5_9HELO</name>
<protein>
    <submittedName>
        <fullName evidence="3">Uncharacterized protein</fullName>
    </submittedName>
</protein>
<evidence type="ECO:0000313" key="3">
    <source>
        <dbReference type="EMBL" id="RDW91162.1"/>
    </source>
</evidence>
<feature type="region of interest" description="Disordered" evidence="2">
    <location>
        <begin position="510"/>
        <end position="692"/>
    </location>
</feature>
<dbReference type="EMBL" id="PDLN01000003">
    <property type="protein sequence ID" value="RDW91162.1"/>
    <property type="molecule type" value="Genomic_DNA"/>
</dbReference>
<keyword evidence="4" id="KW-1185">Reference proteome</keyword>
<evidence type="ECO:0000256" key="1">
    <source>
        <dbReference type="SAM" id="Coils"/>
    </source>
</evidence>
<organism evidence="3 4">
    <name type="scientific">Coleophoma crateriformis</name>
    <dbReference type="NCBI Taxonomy" id="565419"/>
    <lineage>
        <taxon>Eukaryota</taxon>
        <taxon>Fungi</taxon>
        <taxon>Dikarya</taxon>
        <taxon>Ascomycota</taxon>
        <taxon>Pezizomycotina</taxon>
        <taxon>Leotiomycetes</taxon>
        <taxon>Helotiales</taxon>
        <taxon>Dermateaceae</taxon>
        <taxon>Coleophoma</taxon>
    </lineage>
</organism>
<dbReference type="Gene3D" id="1.10.287.1490">
    <property type="match status" value="1"/>
</dbReference>
<evidence type="ECO:0000256" key="2">
    <source>
        <dbReference type="SAM" id="MobiDB-lite"/>
    </source>
</evidence>
<keyword evidence="1" id="KW-0175">Coiled coil</keyword>
<sequence>MDSKIPYNDAENIKSHLSTTQQFERACNENNLQAELTVKDEAARRLRVQTLLLEHENEDLGDQLIQRGTLVDQLHYANEDVHLRLGAAEERLQNNVSEMRLQSKETRGLKIELSNLHVEYANTKQALIEKVALSRENSSLRQELEHLRSQVLSQQTTLSEKLDLERQVKSLEVQLALDKKENRALKKKVMPRSPAPVSVDSDYDDGLSAKTERLETALAHEKQLSEILCNQLTAHGKEKAAAFLVSLDEIEPENGLEICRRAEILQRDLAREIEDLEQARNQIKGLEKKLEKERERRQALERKCAEKQQQIEALQNSASVEQNHQAAAAQRQATDMEKKITDMETKLEGMEQLQHQLNELKERLSHEKHDLKASKSRNNVLESKLEQRSTELKTTKGQLKKIESELRQVQSAAILVPAPTVNISTAKNQRKRPAVAMQESDPIGTPDAGARGRRPANRKGRMEQMVAGEKSMFSITPFLNRTVNMSANTMPAEDHELNKNEPEIEVALDNVQSSPSGAQSKGDEKEEPVPAKSRPKAQRQMIEQEEPREKKGLTEATVTSGNKKPALKKPPRTVKPLAKVTEEDSENEENSLPTKAQDGVQTKGQGMVAEEKELKKKKRKLLGGGGRTLFDDEDGELTKRPLKSSLASSKLSGKGGLAGPKGLRGGLQNANGFGAFSPLKKDRRGVGASFLG</sequence>
<proteinExistence type="predicted"/>
<evidence type="ECO:0000313" key="4">
    <source>
        <dbReference type="Proteomes" id="UP000256328"/>
    </source>
</evidence>
<dbReference type="AlphaFoldDB" id="A0A3D8SXV5"/>
<reference evidence="3 4" key="1">
    <citation type="journal article" date="2018" name="IMA Fungus">
        <title>IMA Genome-F 9: Draft genome sequence of Annulohypoxylon stygium, Aspergillus mulundensis, Berkeleyomyces basicola (syn. Thielaviopsis basicola), Ceratocystis smalleyi, two Cercospora beticola strains, Coleophoma cylindrospora, Fusarium fracticaudum, Phialophora cf. hyalina, and Morchella septimelata.</title>
        <authorList>
            <person name="Wingfield B.D."/>
            <person name="Bills G.F."/>
            <person name="Dong Y."/>
            <person name="Huang W."/>
            <person name="Nel W.J."/>
            <person name="Swalarsk-Parry B.S."/>
            <person name="Vaghefi N."/>
            <person name="Wilken P.M."/>
            <person name="An Z."/>
            <person name="de Beer Z.W."/>
            <person name="De Vos L."/>
            <person name="Chen L."/>
            <person name="Duong T.A."/>
            <person name="Gao Y."/>
            <person name="Hammerbacher A."/>
            <person name="Kikkert J.R."/>
            <person name="Li Y."/>
            <person name="Li H."/>
            <person name="Li K."/>
            <person name="Li Q."/>
            <person name="Liu X."/>
            <person name="Ma X."/>
            <person name="Naidoo K."/>
            <person name="Pethybridge S.J."/>
            <person name="Sun J."/>
            <person name="Steenkamp E.T."/>
            <person name="van der Nest M.A."/>
            <person name="van Wyk S."/>
            <person name="Wingfield M.J."/>
            <person name="Xiong C."/>
            <person name="Yue Q."/>
            <person name="Zhang X."/>
        </authorList>
    </citation>
    <scope>NUCLEOTIDE SEQUENCE [LARGE SCALE GENOMIC DNA]</scope>
    <source>
        <strain evidence="3 4">BP5796</strain>
    </source>
</reference>
<comment type="caution">
    <text evidence="3">The sequence shown here is derived from an EMBL/GenBank/DDBJ whole genome shotgun (WGS) entry which is preliminary data.</text>
</comment>
<gene>
    <name evidence="3" type="ORF">BP5796_02327</name>
</gene>